<dbReference type="InterPro" id="IPR036388">
    <property type="entry name" value="WH-like_DNA-bd_sf"/>
</dbReference>
<evidence type="ECO:0000259" key="1">
    <source>
        <dbReference type="PROSITE" id="PS50987"/>
    </source>
</evidence>
<dbReference type="GO" id="GO:0003677">
    <property type="term" value="F:DNA binding"/>
    <property type="evidence" value="ECO:0007669"/>
    <property type="project" value="UniProtKB-KW"/>
</dbReference>
<proteinExistence type="predicted"/>
<dbReference type="EMBL" id="JACHFL010000003">
    <property type="protein sequence ID" value="MBB5362477.1"/>
    <property type="molecule type" value="Genomic_DNA"/>
</dbReference>
<dbReference type="SUPFAM" id="SSF46785">
    <property type="entry name" value="Winged helix' DNA-binding domain"/>
    <property type="match status" value="1"/>
</dbReference>
<accession>A0A7W8NG09</accession>
<feature type="domain" description="HTH arsR-type" evidence="1">
    <location>
        <begin position="2"/>
        <end position="72"/>
    </location>
</feature>
<keyword evidence="3" id="KW-1185">Reference proteome</keyword>
<name>A0A7W8NG09_9DEIO</name>
<dbReference type="RefSeq" id="WP_184129427.1">
    <property type="nucleotide sequence ID" value="NZ_JACHFL010000003.1"/>
</dbReference>
<dbReference type="Gene3D" id="1.10.10.10">
    <property type="entry name" value="Winged helix-like DNA-binding domain superfamily/Winged helix DNA-binding domain"/>
    <property type="match status" value="1"/>
</dbReference>
<keyword evidence="2" id="KW-0238">DNA-binding</keyword>
<dbReference type="InterPro" id="IPR001845">
    <property type="entry name" value="HTH_ArsR_DNA-bd_dom"/>
</dbReference>
<dbReference type="Proteomes" id="UP000552709">
    <property type="component" value="Unassembled WGS sequence"/>
</dbReference>
<dbReference type="GO" id="GO:0003700">
    <property type="term" value="F:DNA-binding transcription factor activity"/>
    <property type="evidence" value="ECO:0007669"/>
    <property type="project" value="InterPro"/>
</dbReference>
<protein>
    <submittedName>
        <fullName evidence="2">DNA-binding transcriptional ArsR family regulator</fullName>
    </submittedName>
</protein>
<evidence type="ECO:0000313" key="3">
    <source>
        <dbReference type="Proteomes" id="UP000552709"/>
    </source>
</evidence>
<reference evidence="2 3" key="1">
    <citation type="submission" date="2020-08" db="EMBL/GenBank/DDBJ databases">
        <title>Genomic Encyclopedia of Type Strains, Phase IV (KMG-IV): sequencing the most valuable type-strain genomes for metagenomic binning, comparative biology and taxonomic classification.</title>
        <authorList>
            <person name="Goeker M."/>
        </authorList>
    </citation>
    <scope>NUCLEOTIDE SEQUENCE [LARGE SCALE GENOMIC DNA]</scope>
    <source>
        <strain evidence="2 3">DSM 27939</strain>
    </source>
</reference>
<dbReference type="InterPro" id="IPR036390">
    <property type="entry name" value="WH_DNA-bd_sf"/>
</dbReference>
<evidence type="ECO:0000313" key="2">
    <source>
        <dbReference type="EMBL" id="MBB5362477.1"/>
    </source>
</evidence>
<organism evidence="2 3">
    <name type="scientific">Deinococcus humi</name>
    <dbReference type="NCBI Taxonomy" id="662880"/>
    <lineage>
        <taxon>Bacteria</taxon>
        <taxon>Thermotogati</taxon>
        <taxon>Deinococcota</taxon>
        <taxon>Deinococci</taxon>
        <taxon>Deinococcales</taxon>
        <taxon>Deinococcaceae</taxon>
        <taxon>Deinococcus</taxon>
    </lineage>
</organism>
<dbReference type="PROSITE" id="PS50987">
    <property type="entry name" value="HTH_ARSR_2"/>
    <property type="match status" value="1"/>
</dbReference>
<dbReference type="AlphaFoldDB" id="A0A7W8NG09"/>
<gene>
    <name evidence="2" type="ORF">HNQ08_001572</name>
</gene>
<sequence length="72" mass="7927">MRVVVPEVWTLTVLKTLANDIHYETVRLLGAGERCVYALEALLNLLQDKVSCDLTGMRDAGLVVGKLRGKNS</sequence>
<comment type="caution">
    <text evidence="2">The sequence shown here is derived from an EMBL/GenBank/DDBJ whole genome shotgun (WGS) entry which is preliminary data.</text>
</comment>